<dbReference type="Pfam" id="PF05235">
    <property type="entry name" value="CHAD"/>
    <property type="match status" value="1"/>
</dbReference>
<dbReference type="InterPro" id="IPR033469">
    <property type="entry name" value="CYTH-like_dom_sf"/>
</dbReference>
<dbReference type="CDD" id="cd07374">
    <property type="entry name" value="CYTH-like_Pase"/>
    <property type="match status" value="1"/>
</dbReference>
<sequence>MESATETERKYDVPADFELPPLTGVGGVSRTSDAETHNLDATYFDTEDLRLAQHRHTLRRRTGGSDAGWHLKTPGDGATRTEHRLPLDAGTDEVPGPLQAQVRAIVRDRDLRPVARLRTVRRETPLCDDDGHTLALVAQDTVTAETDAGRQHWQELEVELVDGSKKVLTAVERALLAAGATPAGGPSKLARALGDQLPAPGLGGDGRPDPVLAYARAQRDAIEAYDPGVRRGEPEAVHKMRVATRRLRSTLRTFKAWFPPQAAGPVTDELKWLADLLGAVRDAQVQSHKLLATVDREGPEFSTVARRIREHLRDAETRGRAALTEQLDSERYLRLLDVLDALVDAPAGSDANPKGRVRKALAKADRLLDQAHADGVDAELHDARKAYKRARYAVEVLAGGAGKPGAKLVDRLTDLQDVLGGHQDSVVARELLRELADAARAAGEDGFPYGVLYARQERVGDDTLAQLSAVEAASRRPKLRGWLG</sequence>
<dbReference type="InterPro" id="IPR023577">
    <property type="entry name" value="CYTH_domain"/>
</dbReference>
<feature type="domain" description="CYTH" evidence="2">
    <location>
        <begin position="4"/>
        <end position="199"/>
    </location>
</feature>
<name>A0A4Q7ZP96_9ACTN</name>
<dbReference type="InterPro" id="IPR007899">
    <property type="entry name" value="CHAD_dom"/>
</dbReference>
<dbReference type="Proteomes" id="UP000292564">
    <property type="component" value="Unassembled WGS sequence"/>
</dbReference>
<dbReference type="PROSITE" id="PS51708">
    <property type="entry name" value="CHAD"/>
    <property type="match status" value="1"/>
</dbReference>
<dbReference type="RefSeq" id="WP_130510793.1">
    <property type="nucleotide sequence ID" value="NZ_SHKY01000001.1"/>
</dbReference>
<dbReference type="SMART" id="SM01118">
    <property type="entry name" value="CYTH"/>
    <property type="match status" value="1"/>
</dbReference>
<proteinExistence type="predicted"/>
<dbReference type="PANTHER" id="PTHR39339:SF1">
    <property type="entry name" value="CHAD DOMAIN-CONTAINING PROTEIN"/>
    <property type="match status" value="1"/>
</dbReference>
<evidence type="ECO:0000259" key="3">
    <source>
        <dbReference type="PROSITE" id="PS51708"/>
    </source>
</evidence>
<organism evidence="4 5">
    <name type="scientific">Krasilnikovia cinnamomea</name>
    <dbReference type="NCBI Taxonomy" id="349313"/>
    <lineage>
        <taxon>Bacteria</taxon>
        <taxon>Bacillati</taxon>
        <taxon>Actinomycetota</taxon>
        <taxon>Actinomycetes</taxon>
        <taxon>Micromonosporales</taxon>
        <taxon>Micromonosporaceae</taxon>
        <taxon>Krasilnikovia</taxon>
    </lineage>
</organism>
<feature type="region of interest" description="Disordered" evidence="1">
    <location>
        <begin position="59"/>
        <end position="81"/>
    </location>
</feature>
<comment type="caution">
    <text evidence="4">The sequence shown here is derived from an EMBL/GenBank/DDBJ whole genome shotgun (WGS) entry which is preliminary data.</text>
</comment>
<dbReference type="SUPFAM" id="SSF55154">
    <property type="entry name" value="CYTH-like phosphatases"/>
    <property type="match status" value="1"/>
</dbReference>
<dbReference type="EMBL" id="SHKY01000001">
    <property type="protein sequence ID" value="RZU52139.1"/>
    <property type="molecule type" value="Genomic_DNA"/>
</dbReference>
<dbReference type="SMART" id="SM00880">
    <property type="entry name" value="CHAD"/>
    <property type="match status" value="1"/>
</dbReference>
<feature type="domain" description="CHAD" evidence="3">
    <location>
        <begin position="204"/>
        <end position="476"/>
    </location>
</feature>
<dbReference type="Gene3D" id="2.40.320.10">
    <property type="entry name" value="Hypothetical Protein Pfu-838710-001"/>
    <property type="match status" value="1"/>
</dbReference>
<evidence type="ECO:0000256" key="1">
    <source>
        <dbReference type="SAM" id="MobiDB-lite"/>
    </source>
</evidence>
<keyword evidence="5" id="KW-1185">Reference proteome</keyword>
<dbReference type="PROSITE" id="PS51707">
    <property type="entry name" value="CYTH"/>
    <property type="match status" value="1"/>
</dbReference>
<accession>A0A4Q7ZP96</accession>
<dbReference type="OrthoDB" id="9777271at2"/>
<dbReference type="PANTHER" id="PTHR39339">
    <property type="entry name" value="SLR1444 PROTEIN"/>
    <property type="match status" value="1"/>
</dbReference>
<dbReference type="InterPro" id="IPR038186">
    <property type="entry name" value="CHAD_dom_sf"/>
</dbReference>
<dbReference type="AlphaFoldDB" id="A0A4Q7ZP96"/>
<evidence type="ECO:0000313" key="4">
    <source>
        <dbReference type="EMBL" id="RZU52139.1"/>
    </source>
</evidence>
<gene>
    <name evidence="4" type="ORF">EV385_3981</name>
</gene>
<reference evidence="4 5" key="1">
    <citation type="submission" date="2019-02" db="EMBL/GenBank/DDBJ databases">
        <title>Sequencing the genomes of 1000 actinobacteria strains.</title>
        <authorList>
            <person name="Klenk H.-P."/>
        </authorList>
    </citation>
    <scope>NUCLEOTIDE SEQUENCE [LARGE SCALE GENOMIC DNA]</scope>
    <source>
        <strain evidence="4 5">DSM 45162</strain>
    </source>
</reference>
<evidence type="ECO:0000313" key="5">
    <source>
        <dbReference type="Proteomes" id="UP000292564"/>
    </source>
</evidence>
<protein>
    <submittedName>
        <fullName evidence="4">CHAD domain-containing protein</fullName>
    </submittedName>
</protein>
<evidence type="ECO:0000259" key="2">
    <source>
        <dbReference type="PROSITE" id="PS51707"/>
    </source>
</evidence>
<dbReference type="Gene3D" id="1.40.20.10">
    <property type="entry name" value="CHAD domain"/>
    <property type="match status" value="1"/>
</dbReference>
<dbReference type="Pfam" id="PF01928">
    <property type="entry name" value="CYTH"/>
    <property type="match status" value="1"/>
</dbReference>